<comment type="caution">
    <text evidence="5">The sequence shown here is derived from an EMBL/GenBank/DDBJ whole genome shotgun (WGS) entry which is preliminary data.</text>
</comment>
<keyword evidence="6" id="KW-1185">Reference proteome</keyword>
<dbReference type="RefSeq" id="WP_219080946.1">
    <property type="nucleotide sequence ID" value="NZ_JAHBBD010000007.1"/>
</dbReference>
<feature type="domain" description="Glycosyltransferase 2-like" evidence="4">
    <location>
        <begin position="7"/>
        <end position="136"/>
    </location>
</feature>
<sequence>MPDHRYSVLLPVYGKDSPAYLRIAIDSMLAQTLPPDEILIAVDGPIGSNLMTVINQYRVAQPDLFSLYQAPNQGGLGALLRKAVPLCRNTYIARMDADDYSSPERLSKQFAILDQRDDVDIVGCNVDEFMDDVTEPVSHVVLPELPADALRFAKRRCPMRHPALLYRKDDVLAAGNYRPLYTFEDYDLIVRMLHRGLRLYNVQEPLVSMRVSPDFYARRGGPRFVACMVRTKWRFLVMGFSSLPDFLVSCLGQTFVGLMPGSFRAWFYKTFLRKEIIG</sequence>
<accession>A0ABS6W7X4</accession>
<dbReference type="InterPro" id="IPR001173">
    <property type="entry name" value="Glyco_trans_2-like"/>
</dbReference>
<evidence type="ECO:0000313" key="6">
    <source>
        <dbReference type="Proteomes" id="UP000812844"/>
    </source>
</evidence>
<evidence type="ECO:0000256" key="2">
    <source>
        <dbReference type="ARBA" id="ARBA00022676"/>
    </source>
</evidence>
<dbReference type="InterPro" id="IPR050834">
    <property type="entry name" value="Glycosyltransf_2"/>
</dbReference>
<dbReference type="Pfam" id="PF00535">
    <property type="entry name" value="Glycos_transf_2"/>
    <property type="match status" value="1"/>
</dbReference>
<dbReference type="PANTHER" id="PTHR43685:SF5">
    <property type="entry name" value="GLYCOSYLTRANSFERASE EPSE-RELATED"/>
    <property type="match status" value="1"/>
</dbReference>
<dbReference type="Proteomes" id="UP000812844">
    <property type="component" value="Unassembled WGS sequence"/>
</dbReference>
<evidence type="ECO:0000259" key="4">
    <source>
        <dbReference type="Pfam" id="PF00535"/>
    </source>
</evidence>
<gene>
    <name evidence="5" type="ORF">KIH73_04280</name>
</gene>
<dbReference type="GO" id="GO:0016757">
    <property type="term" value="F:glycosyltransferase activity"/>
    <property type="evidence" value="ECO:0007669"/>
    <property type="project" value="UniProtKB-KW"/>
</dbReference>
<dbReference type="PANTHER" id="PTHR43685">
    <property type="entry name" value="GLYCOSYLTRANSFERASE"/>
    <property type="match status" value="1"/>
</dbReference>
<dbReference type="EMBL" id="JAHBBD010000007">
    <property type="protein sequence ID" value="MBW3082603.1"/>
    <property type="molecule type" value="Genomic_DNA"/>
</dbReference>
<evidence type="ECO:0000256" key="1">
    <source>
        <dbReference type="ARBA" id="ARBA00006739"/>
    </source>
</evidence>
<reference evidence="5 6" key="1">
    <citation type="submission" date="2021-05" db="EMBL/GenBank/DDBJ databases">
        <title>Phylogenetic classification of ten novel species belonging to the genus Bifidobacterium comprising B. colchicus sp. nov., B. abeli sp. nov., B. bicoloris sp. nov., B. guerezis sp. nov., B. rosaliae sp. nov., B. santillanensis sp. nov., B. argentati sp. nov., B. amazzoni sp. nov., B. pluviali sp. nov., and B. pinnaculum sp. nov.</title>
        <authorList>
            <person name="Lugli G.A."/>
            <person name="Ruiz Garcia L."/>
            <person name="Margolles A."/>
            <person name="Ventura M."/>
        </authorList>
    </citation>
    <scope>NUCLEOTIDE SEQUENCE [LARGE SCALE GENOMIC DNA]</scope>
    <source>
        <strain evidence="5 6">6T3</strain>
    </source>
</reference>
<evidence type="ECO:0000313" key="5">
    <source>
        <dbReference type="EMBL" id="MBW3082603.1"/>
    </source>
</evidence>
<organism evidence="5 6">
    <name type="scientific">Bifidobacterium phasiani</name>
    <dbReference type="NCBI Taxonomy" id="2834431"/>
    <lineage>
        <taxon>Bacteria</taxon>
        <taxon>Bacillati</taxon>
        <taxon>Actinomycetota</taxon>
        <taxon>Actinomycetes</taxon>
        <taxon>Bifidobacteriales</taxon>
        <taxon>Bifidobacteriaceae</taxon>
        <taxon>Bifidobacterium</taxon>
    </lineage>
</organism>
<keyword evidence="2 5" id="KW-0328">Glycosyltransferase</keyword>
<keyword evidence="3 5" id="KW-0808">Transferase</keyword>
<evidence type="ECO:0000256" key="3">
    <source>
        <dbReference type="ARBA" id="ARBA00022679"/>
    </source>
</evidence>
<comment type="similarity">
    <text evidence="1">Belongs to the glycosyltransferase 2 family.</text>
</comment>
<dbReference type="EC" id="2.4.-.-" evidence="5"/>
<protein>
    <submittedName>
        <fullName evidence="5">Glycosyltransferase</fullName>
        <ecNumber evidence="5">2.4.-.-</ecNumber>
    </submittedName>
</protein>
<name>A0ABS6W7X4_9BIFI</name>
<proteinExistence type="inferred from homology"/>